<name>A0A101A3N8_9MYCO</name>
<protein>
    <submittedName>
        <fullName evidence="1">Uncharacterized protein</fullName>
    </submittedName>
</protein>
<comment type="caution">
    <text evidence="1">The sequence shown here is derived from an EMBL/GenBank/DDBJ whole genome shotgun (WGS) entry which is preliminary data.</text>
</comment>
<organism evidence="1 2">
    <name type="scientific">Mycobacterium lehmannii</name>
    <dbReference type="NCBI Taxonomy" id="2048550"/>
    <lineage>
        <taxon>Bacteria</taxon>
        <taxon>Bacillati</taxon>
        <taxon>Actinomycetota</taxon>
        <taxon>Actinomycetes</taxon>
        <taxon>Mycobacteriales</taxon>
        <taxon>Mycobacteriaceae</taxon>
        <taxon>Mycobacterium</taxon>
    </lineage>
</organism>
<evidence type="ECO:0000313" key="2">
    <source>
        <dbReference type="Proteomes" id="UP000053707"/>
    </source>
</evidence>
<dbReference type="AlphaFoldDB" id="A0A101A3N8"/>
<keyword evidence="2" id="KW-1185">Reference proteome</keyword>
<accession>A0A101A3N8</accession>
<dbReference type="EMBL" id="LQIR01000034">
    <property type="protein sequence ID" value="KUI12475.1"/>
    <property type="molecule type" value="Genomic_DNA"/>
</dbReference>
<sequence length="113" mass="11896">MAAPAFVQSADATGARATATGATEIESAASRQLWVDLMAASLLVIGWHTAARWPCRLGNTGSVIGQQHFVSEFAILRCFQTLAPFVTRIAPLISQPPSSGRKQLAEMAGALAE</sequence>
<evidence type="ECO:0000313" key="1">
    <source>
        <dbReference type="EMBL" id="KUI12475.1"/>
    </source>
</evidence>
<proteinExistence type="predicted"/>
<gene>
    <name evidence="1" type="ORF">AU192_20760</name>
</gene>
<reference evidence="1 2" key="1">
    <citation type="submission" date="2016-01" db="EMBL/GenBank/DDBJ databases">
        <authorList>
            <consortium name="TB Trials Study Group"/>
            <person name="Sutton G."/>
            <person name="Brinkac L."/>
            <person name="Sanka R."/>
            <person name="Adams M."/>
            <person name="Lau E.L."/>
            <person name="Macaden R."/>
            <person name="Grewal H.M.S."/>
        </authorList>
    </citation>
    <scope>NUCLEOTIDE SEQUENCE [LARGE SCALE GENOMIC DNA]</scope>
    <source>
        <strain evidence="1 2">IS-1744</strain>
    </source>
</reference>
<dbReference type="Proteomes" id="UP000053707">
    <property type="component" value="Unassembled WGS sequence"/>
</dbReference>